<dbReference type="Proteomes" id="UP000006919">
    <property type="component" value="Chromosome"/>
</dbReference>
<feature type="signal peptide" evidence="1">
    <location>
        <begin position="1"/>
        <end position="22"/>
    </location>
</feature>
<keyword evidence="1" id="KW-0732">Signal</keyword>
<evidence type="ECO:0000256" key="1">
    <source>
        <dbReference type="SAM" id="SignalP"/>
    </source>
</evidence>
<name>E6UF18_RUMA7</name>
<accession>E6UF18</accession>
<dbReference type="RefSeq" id="WP_013499653.1">
    <property type="nucleotide sequence ID" value="NC_014833.1"/>
</dbReference>
<dbReference type="PROSITE" id="PS51257">
    <property type="entry name" value="PROKAR_LIPOPROTEIN"/>
    <property type="match status" value="1"/>
</dbReference>
<dbReference type="EMBL" id="CP002403">
    <property type="protein sequence ID" value="ADU23545.1"/>
    <property type="molecule type" value="Genomic_DNA"/>
</dbReference>
<sequence precursor="true">MKIKIPAAVLALMMLAGCGNTAGETDAANMEKPGLTIVTPEEQAERCDSYDDSMTAAFLSKIDAHDFAIKLSSSQNGGEEVIEEVEVSGNILHDIYKTHEGMVTAELYIVDGGIWCVTNEGSDNVTYQGFDNSYDDHVRECVFHCPGIGSKDKYAGMTDDHTDKILGQTNDTEYLFTYGDDGILKNCDGSGTHIEVLEFTDGIGSLQIPENVRAAIENKDLNG</sequence>
<evidence type="ECO:0008006" key="4">
    <source>
        <dbReference type="Google" id="ProtNLM"/>
    </source>
</evidence>
<dbReference type="AlphaFoldDB" id="E6UF18"/>
<dbReference type="STRING" id="697329.Rumal_3080"/>
<dbReference type="HOGENOM" id="CLU_1239392_0_0_9"/>
<proteinExistence type="predicted"/>
<organism evidence="2 3">
    <name type="scientific">Ruminococcus albus (strain ATCC 27210 / DSM 20455 / JCM 14654 / NCDO 2250 / 7)</name>
    <dbReference type="NCBI Taxonomy" id="697329"/>
    <lineage>
        <taxon>Bacteria</taxon>
        <taxon>Bacillati</taxon>
        <taxon>Bacillota</taxon>
        <taxon>Clostridia</taxon>
        <taxon>Eubacteriales</taxon>
        <taxon>Oscillospiraceae</taxon>
        <taxon>Ruminococcus</taxon>
    </lineage>
</organism>
<dbReference type="KEGG" id="ral:Rumal_3080"/>
<evidence type="ECO:0000313" key="3">
    <source>
        <dbReference type="Proteomes" id="UP000006919"/>
    </source>
</evidence>
<dbReference type="OrthoDB" id="1819555at2"/>
<gene>
    <name evidence="2" type="ordered locus">Rumal_3080</name>
</gene>
<reference evidence="2 3" key="1">
    <citation type="journal article" date="2011" name="J. Bacteriol.">
        <title>Complete genome of the cellulolytic ruminal bacterium Ruminococcus albus 7.</title>
        <authorList>
            <person name="Suen G."/>
            <person name="Stevenson D.M."/>
            <person name="Bruce D.C."/>
            <person name="Chertkov O."/>
            <person name="Copeland A."/>
            <person name="Cheng J.F."/>
            <person name="Detter C."/>
            <person name="Detter J.C."/>
            <person name="Goodwin L.A."/>
            <person name="Han C.S."/>
            <person name="Hauser L.J."/>
            <person name="Ivanova N.N."/>
            <person name="Kyrpides N.C."/>
            <person name="Land M.L."/>
            <person name="Lapidus A."/>
            <person name="Lucas S."/>
            <person name="Ovchinnikova G."/>
            <person name="Pitluck S."/>
            <person name="Tapia R."/>
            <person name="Woyke T."/>
            <person name="Boyum J."/>
            <person name="Mead D."/>
            <person name="Weimer P.J."/>
        </authorList>
    </citation>
    <scope>NUCLEOTIDE SEQUENCE [LARGE SCALE GENOMIC DNA]</scope>
    <source>
        <strain evidence="3">ATCC 27210 / DSM 20455 / JCM 14654 / NCDO 2250 / 7</strain>
    </source>
</reference>
<evidence type="ECO:0000313" key="2">
    <source>
        <dbReference type="EMBL" id="ADU23545.1"/>
    </source>
</evidence>
<protein>
    <recommendedName>
        <fullName evidence="4">Lipoprotein</fullName>
    </recommendedName>
</protein>
<feature type="chain" id="PRO_5039417143" description="Lipoprotein" evidence="1">
    <location>
        <begin position="23"/>
        <end position="223"/>
    </location>
</feature>